<gene>
    <name evidence="2" type="ORF">SK803_41735</name>
</gene>
<comment type="caution">
    <text evidence="2">The sequence shown here is derived from an EMBL/GenBank/DDBJ whole genome shotgun (WGS) entry which is preliminary data.</text>
</comment>
<proteinExistence type="predicted"/>
<organism evidence="2 3">
    <name type="scientific">Lentzea miocenica</name>
    <dbReference type="NCBI Taxonomy" id="3095431"/>
    <lineage>
        <taxon>Bacteria</taxon>
        <taxon>Bacillati</taxon>
        <taxon>Actinomycetota</taxon>
        <taxon>Actinomycetes</taxon>
        <taxon>Pseudonocardiales</taxon>
        <taxon>Pseudonocardiaceae</taxon>
        <taxon>Lentzea</taxon>
    </lineage>
</organism>
<reference evidence="2 3" key="1">
    <citation type="submission" date="2023-11" db="EMBL/GenBank/DDBJ databases">
        <title>Lentzea sokolovensis, sp. nov., Lentzea kristufkii, sp. nov., and Lentzea miocenensis, sp. nov., rare actinobacteria from Sokolov Coal Basin, Miocene lacustrine sediment, Czech Republic.</title>
        <authorList>
            <person name="Lara A."/>
            <person name="Kotroba L."/>
            <person name="Nouioui I."/>
            <person name="Neumann-Schaal M."/>
            <person name="Mast Y."/>
            <person name="Chronakova A."/>
        </authorList>
    </citation>
    <scope>NUCLEOTIDE SEQUENCE [LARGE SCALE GENOMIC DNA]</scope>
    <source>
        <strain evidence="2 3">BCCO 10_0856</strain>
    </source>
</reference>
<evidence type="ECO:0000313" key="2">
    <source>
        <dbReference type="EMBL" id="MDX8036756.1"/>
    </source>
</evidence>
<accession>A0ABU4TEY9</accession>
<feature type="domain" description="DUF2726" evidence="1">
    <location>
        <begin position="5"/>
        <end position="114"/>
    </location>
</feature>
<keyword evidence="3" id="KW-1185">Reference proteome</keyword>
<dbReference type="InterPro" id="IPR024402">
    <property type="entry name" value="DUF2726"/>
</dbReference>
<dbReference type="Pfam" id="PF10881">
    <property type="entry name" value="DUF2726"/>
    <property type="match status" value="1"/>
</dbReference>
<dbReference type="RefSeq" id="WP_319971750.1">
    <property type="nucleotide sequence ID" value="NZ_JAXAVW010000048.1"/>
</dbReference>
<protein>
    <submittedName>
        <fullName evidence="2">DUF2726 domain-containing protein</fullName>
    </submittedName>
</protein>
<sequence>MSKLRPVMSNRYEKAADELLRTFSADTGDRLVPKMRLADVVDIDLLDDQAPRDRWFALSTHLDFVMLDQDSGLPKFAVEMDGRQHWTDLGQRRRDSIKDRICEDAELPLLRVTSNFVTASGRWPLLSYAVEAFYRSEAFFEAQENGLVPYDEPFYHGSFITPTDDGSGALFSTFDAVAIQDLWKLHREGRLPRPLPNVFRVRPEEDRGVRAIAYLPVAKDRYLISETRVRNFRFQGISPHDLAEEICVVDIANAAADWLAGKPVAYNSTAMRNKAAEIQQLIDNGQVGGASGGSSNVEGSEEFTIQFSNFGR</sequence>
<dbReference type="Proteomes" id="UP001285521">
    <property type="component" value="Unassembled WGS sequence"/>
</dbReference>
<dbReference type="EMBL" id="JAXAVW010000048">
    <property type="protein sequence ID" value="MDX8036756.1"/>
    <property type="molecule type" value="Genomic_DNA"/>
</dbReference>
<name>A0ABU4TEY9_9PSEU</name>
<evidence type="ECO:0000259" key="1">
    <source>
        <dbReference type="Pfam" id="PF10881"/>
    </source>
</evidence>
<evidence type="ECO:0000313" key="3">
    <source>
        <dbReference type="Proteomes" id="UP001285521"/>
    </source>
</evidence>